<feature type="transmembrane region" description="Helical" evidence="1">
    <location>
        <begin position="43"/>
        <end position="63"/>
    </location>
</feature>
<dbReference type="RefSeq" id="WP_024003078.1">
    <property type="nucleotide sequence ID" value="NZ_KI650979.1"/>
</dbReference>
<sequence length="392" mass="42666">MDKVNRNRVQEFTDLERNNEQFGQQINIAFRELTGQLKSINACAWPLAGLGLACSILMMMNYVDEYKLPLNPLSSGIISAFPALIVYSALVVMAVAILLLMPTFILFASPDEKKVPLIGRFQYLRSNGGKGQRQRLLLMLIWVANGLLNALVLWGGVTWAVNSQLQSPWLAGVPILIQITITAFMLIKICRCVGISIRNMTHNFYFQALAVGVAHASLMLVLYALAISRAESFGAGQWGSLVVLAIVVTIALFVQLILVMFFYDTRLYRQPFPSFVVVAFIITALSTAISPVSAQLARSAFQVRGPSGGACMVLGMTSDSKSLLPSALQGNAAGRSVPLRIYIEANGKYYARPYNVGAIPVDNERDVHLIPVASISKISDCPDESTSAKGSA</sequence>
<evidence type="ECO:0000313" key="2">
    <source>
        <dbReference type="EMBL" id="ETF04612.1"/>
    </source>
</evidence>
<keyword evidence="3" id="KW-1185">Reference proteome</keyword>
<evidence type="ECO:0000256" key="1">
    <source>
        <dbReference type="SAM" id="Phobius"/>
    </source>
</evidence>
<feature type="transmembrane region" description="Helical" evidence="1">
    <location>
        <begin position="238"/>
        <end position="263"/>
    </location>
</feature>
<feature type="transmembrane region" description="Helical" evidence="1">
    <location>
        <begin position="83"/>
        <end position="108"/>
    </location>
</feature>
<accession>V8QYB1</accession>
<reference evidence="2 3" key="1">
    <citation type="journal article" date="2014" name="Genome Announc.">
        <title>Draft Genome Sequence of Advenella kashmirensis Strain W13003, a Polycyclic Aromatic Hydrocarbon-Degrading Bacterium.</title>
        <authorList>
            <person name="Wang X."/>
            <person name="Jin D."/>
            <person name="Zhou L."/>
            <person name="Wu L."/>
            <person name="An W."/>
            <person name="Zhao L."/>
        </authorList>
    </citation>
    <scope>NUCLEOTIDE SEQUENCE [LARGE SCALE GENOMIC DNA]</scope>
    <source>
        <strain evidence="2 3">W13003</strain>
    </source>
</reference>
<keyword evidence="1" id="KW-0472">Membrane</keyword>
<name>V8QYB1_9BURK</name>
<protein>
    <submittedName>
        <fullName evidence="2">Uncharacterized protein</fullName>
    </submittedName>
</protein>
<feature type="transmembrane region" description="Helical" evidence="1">
    <location>
        <begin position="275"/>
        <end position="294"/>
    </location>
</feature>
<dbReference type="Proteomes" id="UP000018733">
    <property type="component" value="Unassembled WGS sequence"/>
</dbReference>
<dbReference type="HOGENOM" id="CLU_703276_0_0_4"/>
<keyword evidence="1" id="KW-1133">Transmembrane helix</keyword>
<dbReference type="EMBL" id="AYXT01000001">
    <property type="protein sequence ID" value="ETF04612.1"/>
    <property type="molecule type" value="Genomic_DNA"/>
</dbReference>
<dbReference type="STRING" id="1424334.W822_00025"/>
<comment type="caution">
    <text evidence="2">The sequence shown here is derived from an EMBL/GenBank/DDBJ whole genome shotgun (WGS) entry which is preliminary data.</text>
</comment>
<dbReference type="AlphaFoldDB" id="V8QYB1"/>
<organism evidence="2 3">
    <name type="scientific">Advenella kashmirensis W13003</name>
    <dbReference type="NCBI Taxonomy" id="1424334"/>
    <lineage>
        <taxon>Bacteria</taxon>
        <taxon>Pseudomonadati</taxon>
        <taxon>Pseudomonadota</taxon>
        <taxon>Betaproteobacteria</taxon>
        <taxon>Burkholderiales</taxon>
        <taxon>Alcaligenaceae</taxon>
    </lineage>
</organism>
<keyword evidence="1" id="KW-0812">Transmembrane</keyword>
<dbReference type="PATRIC" id="fig|1424334.3.peg.5"/>
<feature type="transmembrane region" description="Helical" evidence="1">
    <location>
        <begin position="208"/>
        <end position="226"/>
    </location>
</feature>
<evidence type="ECO:0000313" key="3">
    <source>
        <dbReference type="Proteomes" id="UP000018733"/>
    </source>
</evidence>
<gene>
    <name evidence="2" type="ORF">W822_00025</name>
</gene>
<dbReference type="OrthoDB" id="6821223at2"/>
<feature type="transmembrane region" description="Helical" evidence="1">
    <location>
        <begin position="169"/>
        <end position="187"/>
    </location>
</feature>
<feature type="transmembrane region" description="Helical" evidence="1">
    <location>
        <begin position="136"/>
        <end position="157"/>
    </location>
</feature>
<proteinExistence type="predicted"/>